<dbReference type="RefSeq" id="WP_132872388.1">
    <property type="nucleotide sequence ID" value="NZ_JAJUHT010000004.1"/>
</dbReference>
<evidence type="ECO:0000256" key="1">
    <source>
        <dbReference type="SAM" id="Phobius"/>
    </source>
</evidence>
<dbReference type="Proteomes" id="UP000294614">
    <property type="component" value="Unassembled WGS sequence"/>
</dbReference>
<comment type="caution">
    <text evidence="2">The sequence shown here is derived from an EMBL/GenBank/DDBJ whole genome shotgun (WGS) entry which is preliminary data.</text>
</comment>
<sequence>MSADALIVISIVISVVIYVTYYLFVRKFCRCEEERTEADRQSIEHVCCGRCYEKPESRKTLS</sequence>
<proteinExistence type="predicted"/>
<protein>
    <submittedName>
        <fullName evidence="2">Uncharacterized protein</fullName>
    </submittedName>
</protein>
<evidence type="ECO:0000313" key="3">
    <source>
        <dbReference type="Proteomes" id="UP000294614"/>
    </source>
</evidence>
<organism evidence="2 3">
    <name type="scientific">Seleniivibrio woodruffii</name>
    <dbReference type="NCBI Taxonomy" id="1078050"/>
    <lineage>
        <taxon>Bacteria</taxon>
        <taxon>Pseudomonadati</taxon>
        <taxon>Deferribacterota</taxon>
        <taxon>Deferribacteres</taxon>
        <taxon>Deferribacterales</taxon>
        <taxon>Geovibrionaceae</taxon>
        <taxon>Seleniivibrio</taxon>
    </lineage>
</organism>
<keyword evidence="3" id="KW-1185">Reference proteome</keyword>
<keyword evidence="1" id="KW-0472">Membrane</keyword>
<evidence type="ECO:0000313" key="2">
    <source>
        <dbReference type="EMBL" id="TCK62378.1"/>
    </source>
</evidence>
<gene>
    <name evidence="2" type="ORF">C8D98_0904</name>
</gene>
<accession>A0A4R1KCP4</accession>
<name>A0A4R1KCP4_9BACT</name>
<dbReference type="EMBL" id="SMGG01000003">
    <property type="protein sequence ID" value="TCK62378.1"/>
    <property type="molecule type" value="Genomic_DNA"/>
</dbReference>
<keyword evidence="1" id="KW-0812">Transmembrane</keyword>
<reference evidence="2 3" key="1">
    <citation type="submission" date="2019-03" db="EMBL/GenBank/DDBJ databases">
        <title>Genomic Encyclopedia of Type Strains, Phase IV (KMG-IV): sequencing the most valuable type-strain genomes for metagenomic binning, comparative biology and taxonomic classification.</title>
        <authorList>
            <person name="Goeker M."/>
        </authorList>
    </citation>
    <scope>NUCLEOTIDE SEQUENCE [LARGE SCALE GENOMIC DNA]</scope>
    <source>
        <strain evidence="2 3">DSM 24984</strain>
    </source>
</reference>
<dbReference type="AlphaFoldDB" id="A0A4R1KCP4"/>
<keyword evidence="1" id="KW-1133">Transmembrane helix</keyword>
<feature type="transmembrane region" description="Helical" evidence="1">
    <location>
        <begin position="6"/>
        <end position="25"/>
    </location>
</feature>